<sequence>MVLRLKGLVGRDLFRALVMMQISLTYKSQEAKRCNVFPNHRAMPVTSQAAGITDGQEDGDVCPGPGVWVKEQTEEVSISLPYRIRLMQTPPDAESWVLFLVRADSSRLDSENFPVYRLIGPRVH</sequence>
<gene>
    <name evidence="1" type="ORF">RRG08_040838</name>
</gene>
<evidence type="ECO:0000313" key="2">
    <source>
        <dbReference type="Proteomes" id="UP001283361"/>
    </source>
</evidence>
<accession>A0AAE1AGL7</accession>
<keyword evidence="2" id="KW-1185">Reference proteome</keyword>
<evidence type="ECO:0000313" key="1">
    <source>
        <dbReference type="EMBL" id="KAK3787188.1"/>
    </source>
</evidence>
<comment type="caution">
    <text evidence="1">The sequence shown here is derived from an EMBL/GenBank/DDBJ whole genome shotgun (WGS) entry which is preliminary data.</text>
</comment>
<reference evidence="1" key="1">
    <citation type="journal article" date="2023" name="G3 (Bethesda)">
        <title>A reference genome for the long-term kleptoplast-retaining sea slug Elysia crispata morphotype clarki.</title>
        <authorList>
            <person name="Eastman K.E."/>
            <person name="Pendleton A.L."/>
            <person name="Shaikh M.A."/>
            <person name="Suttiyut T."/>
            <person name="Ogas R."/>
            <person name="Tomko P."/>
            <person name="Gavelis G."/>
            <person name="Widhalm J.R."/>
            <person name="Wisecaver J.H."/>
        </authorList>
    </citation>
    <scope>NUCLEOTIDE SEQUENCE</scope>
    <source>
        <strain evidence="1">ECLA1</strain>
    </source>
</reference>
<name>A0AAE1AGL7_9GAST</name>
<organism evidence="1 2">
    <name type="scientific">Elysia crispata</name>
    <name type="common">lettuce slug</name>
    <dbReference type="NCBI Taxonomy" id="231223"/>
    <lineage>
        <taxon>Eukaryota</taxon>
        <taxon>Metazoa</taxon>
        <taxon>Spiralia</taxon>
        <taxon>Lophotrochozoa</taxon>
        <taxon>Mollusca</taxon>
        <taxon>Gastropoda</taxon>
        <taxon>Heterobranchia</taxon>
        <taxon>Euthyneura</taxon>
        <taxon>Panpulmonata</taxon>
        <taxon>Sacoglossa</taxon>
        <taxon>Placobranchoidea</taxon>
        <taxon>Plakobranchidae</taxon>
        <taxon>Elysia</taxon>
    </lineage>
</organism>
<dbReference type="Proteomes" id="UP001283361">
    <property type="component" value="Unassembled WGS sequence"/>
</dbReference>
<protein>
    <submittedName>
        <fullName evidence="1">Uncharacterized protein</fullName>
    </submittedName>
</protein>
<dbReference type="EMBL" id="JAWDGP010001887">
    <property type="protein sequence ID" value="KAK3787188.1"/>
    <property type="molecule type" value="Genomic_DNA"/>
</dbReference>
<proteinExistence type="predicted"/>
<dbReference type="AlphaFoldDB" id="A0AAE1AGL7"/>